<evidence type="ECO:0000256" key="3">
    <source>
        <dbReference type="ARBA" id="ARBA00022490"/>
    </source>
</evidence>
<dbReference type="PANTHER" id="PTHR18829">
    <property type="entry name" value="PROTEIN YAE1 HOMOLOG"/>
    <property type="match status" value="1"/>
</dbReference>
<evidence type="ECO:0000313" key="7">
    <source>
        <dbReference type="EMBL" id="WIA10964.1"/>
    </source>
</evidence>
<evidence type="ECO:0000256" key="2">
    <source>
        <dbReference type="ARBA" id="ARBA00004496"/>
    </source>
</evidence>
<reference evidence="7 8" key="1">
    <citation type="submission" date="2023-05" db="EMBL/GenBank/DDBJ databases">
        <title>A 100% complete, gapless, phased diploid assembly of the Scenedesmus obliquus UTEX 3031 genome.</title>
        <authorList>
            <person name="Biondi T.C."/>
            <person name="Hanschen E.R."/>
            <person name="Kwon T."/>
            <person name="Eng W."/>
            <person name="Kruse C.P.S."/>
            <person name="Koehler S.I."/>
            <person name="Kunde Y."/>
            <person name="Gleasner C.D."/>
            <person name="You Mak K.T."/>
            <person name="Polle J."/>
            <person name="Hovde B.T."/>
            <person name="Starkenburg S.R."/>
        </authorList>
    </citation>
    <scope>NUCLEOTIDE SEQUENCE [LARGE SCALE GENOMIC DNA]</scope>
    <source>
        <strain evidence="7 8">DOE0152z</strain>
    </source>
</reference>
<evidence type="ECO:0000313" key="8">
    <source>
        <dbReference type="Proteomes" id="UP001244341"/>
    </source>
</evidence>
<keyword evidence="8" id="KW-1185">Reference proteome</keyword>
<evidence type="ECO:0000256" key="1">
    <source>
        <dbReference type="ARBA" id="ARBA00004123"/>
    </source>
</evidence>
<feature type="compositionally biased region" description="Low complexity" evidence="5">
    <location>
        <begin position="246"/>
        <end position="255"/>
    </location>
</feature>
<name>A0ABY8TPA5_TETOB</name>
<protein>
    <recommendedName>
        <fullName evidence="6">Essential protein Yae1 N-terminal domain-containing protein</fullName>
    </recommendedName>
</protein>
<dbReference type="InterPro" id="IPR038881">
    <property type="entry name" value="Yae1-like"/>
</dbReference>
<keyword evidence="3" id="KW-0963">Cytoplasm</keyword>
<proteinExistence type="predicted"/>
<dbReference type="Pfam" id="PF09811">
    <property type="entry name" value="Yae1_N"/>
    <property type="match status" value="1"/>
</dbReference>
<dbReference type="InterPro" id="IPR019191">
    <property type="entry name" value="Essential_protein_Yae1_N"/>
</dbReference>
<evidence type="ECO:0000256" key="4">
    <source>
        <dbReference type="ARBA" id="ARBA00023242"/>
    </source>
</evidence>
<organism evidence="7 8">
    <name type="scientific">Tetradesmus obliquus</name>
    <name type="common">Green alga</name>
    <name type="synonym">Acutodesmus obliquus</name>
    <dbReference type="NCBI Taxonomy" id="3088"/>
    <lineage>
        <taxon>Eukaryota</taxon>
        <taxon>Viridiplantae</taxon>
        <taxon>Chlorophyta</taxon>
        <taxon>core chlorophytes</taxon>
        <taxon>Chlorophyceae</taxon>
        <taxon>CS clade</taxon>
        <taxon>Sphaeropleales</taxon>
        <taxon>Scenedesmaceae</taxon>
        <taxon>Tetradesmus</taxon>
    </lineage>
</organism>
<keyword evidence="4" id="KW-0539">Nucleus</keyword>
<dbReference type="PANTHER" id="PTHR18829:SF0">
    <property type="entry name" value="PROTEIN YAE1 HOMOLOG"/>
    <property type="match status" value="1"/>
</dbReference>
<dbReference type="EMBL" id="CP126209">
    <property type="protein sequence ID" value="WIA10964.1"/>
    <property type="molecule type" value="Genomic_DNA"/>
</dbReference>
<gene>
    <name evidence="7" type="ORF">OEZ85_011127</name>
</gene>
<feature type="region of interest" description="Disordered" evidence="5">
    <location>
        <begin position="1"/>
        <end position="26"/>
    </location>
</feature>
<sequence length="270" mass="27247">MCAKEQPTAAADDDVWGEGDSDTPEQAALDREWETRHQQFYNSGYRDGLDEGKELTLQHGFNAGFAEGAHAGFEFGLVRGALQTLVALHNCSAEDKAQVLALLQQLTAVPSKALMRDACTALLAQPVADGVATRLSAALQQLDLEDDEPRPDASAAVEDLAALAAAEAPAAAAGAGHAGIAAAAAAAAAPAAAAAAAAGSSGSAQEGLPLPQQLVAHTKQELLKLGFDVGTAPPFKLAEEAAAAAAAAGSSSSGSDQRPVLNAPPPIVWT</sequence>
<evidence type="ECO:0000259" key="6">
    <source>
        <dbReference type="Pfam" id="PF09811"/>
    </source>
</evidence>
<dbReference type="Proteomes" id="UP001244341">
    <property type="component" value="Chromosome 2b"/>
</dbReference>
<comment type="subcellular location">
    <subcellularLocation>
        <location evidence="2">Cytoplasm</location>
    </subcellularLocation>
    <subcellularLocation>
        <location evidence="1">Nucleus</location>
    </subcellularLocation>
</comment>
<accession>A0ABY8TPA5</accession>
<evidence type="ECO:0000256" key="5">
    <source>
        <dbReference type="SAM" id="MobiDB-lite"/>
    </source>
</evidence>
<feature type="region of interest" description="Disordered" evidence="5">
    <location>
        <begin position="246"/>
        <end position="270"/>
    </location>
</feature>
<feature type="compositionally biased region" description="Acidic residues" evidence="5">
    <location>
        <begin position="11"/>
        <end position="23"/>
    </location>
</feature>
<feature type="domain" description="Essential protein Yae1 N-terminal" evidence="6">
    <location>
        <begin position="44"/>
        <end position="81"/>
    </location>
</feature>